<dbReference type="EMBL" id="LWRY01000248">
    <property type="protein sequence ID" value="OCX68782.1"/>
    <property type="molecule type" value="Genomic_DNA"/>
</dbReference>
<dbReference type="Pfam" id="PF20434">
    <property type="entry name" value="BD-FAE"/>
    <property type="match status" value="1"/>
</dbReference>
<dbReference type="InterPro" id="IPR029058">
    <property type="entry name" value="AB_hydrolase_fold"/>
</dbReference>
<protein>
    <submittedName>
        <fullName evidence="4">Esterase</fullName>
    </submittedName>
</protein>
<dbReference type="PANTHER" id="PTHR48081">
    <property type="entry name" value="AB HYDROLASE SUPERFAMILY PROTEIN C4A8.06C"/>
    <property type="match status" value="1"/>
</dbReference>
<dbReference type="InterPro" id="IPR050300">
    <property type="entry name" value="GDXG_lipolytic_enzyme"/>
</dbReference>
<dbReference type="STRING" id="930.GCA_002079865_03597"/>
<dbReference type="RefSeq" id="WP_024892950.1">
    <property type="nucleotide sequence ID" value="NZ_DAIAWO010000118.1"/>
</dbReference>
<comment type="caution">
    <text evidence="4">The sequence shown here is derived from an EMBL/GenBank/DDBJ whole genome shotgun (WGS) entry which is preliminary data.</text>
</comment>
<feature type="domain" description="BD-FAE-like" evidence="2">
    <location>
        <begin position="68"/>
        <end position="161"/>
    </location>
</feature>
<reference evidence="4 5" key="1">
    <citation type="journal article" date="2016" name="Int. J. Mol. Sci.">
        <title>Comparative genomics of the extreme acidophile Acidithiobacillus thiooxidans reveals intraspecific divergence and niche adaptation.</title>
        <authorList>
            <person name="Zhang X."/>
            <person name="Feng X."/>
            <person name="Tao J."/>
            <person name="Ma L."/>
            <person name="Xiao Y."/>
            <person name="Liang Y."/>
            <person name="Liu X."/>
            <person name="Yin H."/>
        </authorList>
    </citation>
    <scope>NUCLEOTIDE SEQUENCE [LARGE SCALE GENOMIC DNA]</scope>
    <source>
        <strain evidence="3 5">A02</strain>
        <strain evidence="4">DXS-W</strain>
    </source>
</reference>
<evidence type="ECO:0000313" key="5">
    <source>
        <dbReference type="Proteomes" id="UP000094893"/>
    </source>
</evidence>
<evidence type="ECO:0000313" key="6">
    <source>
        <dbReference type="Proteomes" id="UP000095008"/>
    </source>
</evidence>
<accession>A0A1C2HYG6</accession>
<dbReference type="eggNOG" id="COG0657">
    <property type="taxonomic scope" value="Bacteria"/>
</dbReference>
<evidence type="ECO:0000256" key="1">
    <source>
        <dbReference type="ARBA" id="ARBA00022801"/>
    </source>
</evidence>
<evidence type="ECO:0000313" key="3">
    <source>
        <dbReference type="EMBL" id="OCX68408.1"/>
    </source>
</evidence>
<proteinExistence type="predicted"/>
<organism evidence="4 6">
    <name type="scientific">Acidithiobacillus thiooxidans</name>
    <name type="common">Thiobacillus thiooxidans</name>
    <dbReference type="NCBI Taxonomy" id="930"/>
    <lineage>
        <taxon>Bacteria</taxon>
        <taxon>Pseudomonadati</taxon>
        <taxon>Pseudomonadota</taxon>
        <taxon>Acidithiobacillia</taxon>
        <taxon>Acidithiobacillales</taxon>
        <taxon>Acidithiobacillaceae</taxon>
        <taxon>Acidithiobacillus</taxon>
    </lineage>
</organism>
<evidence type="ECO:0000313" key="4">
    <source>
        <dbReference type="EMBL" id="OCX68782.1"/>
    </source>
</evidence>
<dbReference type="Proteomes" id="UP000095008">
    <property type="component" value="Unassembled WGS sequence"/>
</dbReference>
<dbReference type="EMBL" id="LWSA01000300">
    <property type="protein sequence ID" value="OCX68408.1"/>
    <property type="molecule type" value="Genomic_DNA"/>
</dbReference>
<dbReference type="PANTHER" id="PTHR48081:SF9">
    <property type="entry name" value="CARBOXYLESTERASE"/>
    <property type="match status" value="1"/>
</dbReference>
<dbReference type="GO" id="GO:0016787">
    <property type="term" value="F:hydrolase activity"/>
    <property type="evidence" value="ECO:0007669"/>
    <property type="project" value="UniProtKB-KW"/>
</dbReference>
<name>A0A1C2HYG6_ACITH</name>
<evidence type="ECO:0000259" key="2">
    <source>
        <dbReference type="Pfam" id="PF20434"/>
    </source>
</evidence>
<dbReference type="PROSITE" id="PS51257">
    <property type="entry name" value="PROKAR_LIPOPROTEIN"/>
    <property type="match status" value="1"/>
</dbReference>
<dbReference type="Gene3D" id="3.40.50.1820">
    <property type="entry name" value="alpha/beta hydrolase"/>
    <property type="match status" value="1"/>
</dbReference>
<gene>
    <name evidence="4" type="ORF">A6M23_17205</name>
    <name evidence="3" type="ORF">A6P07_18245</name>
</gene>
<keyword evidence="6" id="KW-1185">Reference proteome</keyword>
<sequence>MSLAVRMSKLFIAGMTGVLSACSPLQIINRLTPTNTYKVTQGIRYQHQARGHLDVYEPVARDGYPEPAGGYPVVLFIYGGAWDSGNRQEYKFVGEALAARGLVVVIPNYRIYPQVRYPAFLKDNARAVAWTYQHIAAFGGNIRDFYIMGHSAGAYNAAMLVMDPRWLQAVGLKPDIFSGWIGLAGPYNFYPITYKPVRPIFFYPDYPPNSMPIDFANNADIPRTFLGAAVHDNLVNPKVNTEVLAAMLKKAGVSVELKMYRGVNHETLIGAFAKPLRWMAPVLDDVVAFIKEGHDQRIHP</sequence>
<dbReference type="Proteomes" id="UP000094893">
    <property type="component" value="Unassembled WGS sequence"/>
</dbReference>
<keyword evidence="1" id="KW-0378">Hydrolase</keyword>
<dbReference type="OrthoDB" id="9771666at2"/>
<dbReference type="InterPro" id="IPR049492">
    <property type="entry name" value="BD-FAE-like_dom"/>
</dbReference>
<dbReference type="SUPFAM" id="SSF53474">
    <property type="entry name" value="alpha/beta-Hydrolases"/>
    <property type="match status" value="1"/>
</dbReference>
<dbReference type="AlphaFoldDB" id="A0A1C2HYG6"/>